<dbReference type="RefSeq" id="WP_186969445.1">
    <property type="nucleotide sequence ID" value="NZ_JACOPK010000003.1"/>
</dbReference>
<keyword evidence="1 4" id="KW-0645">Protease</keyword>
<name>A0ABR7GLG3_9FIRM</name>
<comment type="function">
    <text evidence="4">Initiates the rapid degradation of small, acid-soluble proteins during spore germination.</text>
</comment>
<protein>
    <recommendedName>
        <fullName evidence="4">Germination protease</fullName>
        <ecNumber evidence="4">3.4.24.78</ecNumber>
    </recommendedName>
    <alternativeName>
        <fullName evidence="4">GPR endopeptidase</fullName>
    </alternativeName>
    <alternativeName>
        <fullName evidence="4">Germination proteinase</fullName>
    </alternativeName>
    <alternativeName>
        <fullName evidence="4">Spore protease</fullName>
    </alternativeName>
</protein>
<evidence type="ECO:0000313" key="5">
    <source>
        <dbReference type="EMBL" id="MBC5695151.1"/>
    </source>
</evidence>
<gene>
    <name evidence="4" type="primary">gpr</name>
    <name evidence="5" type="ORF">H8S02_04215</name>
</gene>
<organism evidence="5 6">
    <name type="scientific">Agathobaculum hominis</name>
    <dbReference type="NCBI Taxonomy" id="2763014"/>
    <lineage>
        <taxon>Bacteria</taxon>
        <taxon>Bacillati</taxon>
        <taxon>Bacillota</taxon>
        <taxon>Clostridia</taxon>
        <taxon>Eubacteriales</taxon>
        <taxon>Butyricicoccaceae</taxon>
        <taxon>Agathobaculum</taxon>
    </lineage>
</organism>
<comment type="PTM">
    <text evidence="4">Autoproteolytically processed. The inactive tetrameric zymogen termed p46 autoprocesses to a smaller form termed p41, which is active only during spore germination.</text>
</comment>
<dbReference type="InterPro" id="IPR005080">
    <property type="entry name" value="Peptidase_A25"/>
</dbReference>
<dbReference type="Pfam" id="PF03418">
    <property type="entry name" value="Peptidase_A25"/>
    <property type="match status" value="1"/>
</dbReference>
<dbReference type="InterPro" id="IPR023430">
    <property type="entry name" value="Pept_HybD-like_dom_sf"/>
</dbReference>
<proteinExistence type="inferred from homology"/>
<evidence type="ECO:0000256" key="3">
    <source>
        <dbReference type="ARBA" id="ARBA00023145"/>
    </source>
</evidence>
<comment type="subunit">
    <text evidence="4">Homotetramer.</text>
</comment>
<feature type="chain" id="PRO_5044944948" description="Germination protease" evidence="4">
    <location>
        <begin position="7"/>
        <end position="294"/>
    </location>
</feature>
<evidence type="ECO:0000256" key="1">
    <source>
        <dbReference type="ARBA" id="ARBA00022670"/>
    </source>
</evidence>
<comment type="similarity">
    <text evidence="4">Belongs to the peptidase A25 family.</text>
</comment>
<evidence type="ECO:0000256" key="4">
    <source>
        <dbReference type="HAMAP-Rule" id="MF_00626"/>
    </source>
</evidence>
<feature type="propeptide" id="PRO_5044944947" evidence="4">
    <location>
        <begin position="1"/>
        <end position="6"/>
    </location>
</feature>
<evidence type="ECO:0000256" key="2">
    <source>
        <dbReference type="ARBA" id="ARBA00022801"/>
    </source>
</evidence>
<comment type="caution">
    <text evidence="5">The sequence shown here is derived from an EMBL/GenBank/DDBJ whole genome shotgun (WGS) entry which is preliminary data.</text>
</comment>
<dbReference type="HAMAP" id="MF_00626">
    <property type="entry name" value="Germination_prot"/>
    <property type="match status" value="1"/>
</dbReference>
<comment type="catalytic activity">
    <reaction evidence="4">
        <text>Endopeptidase action with P4 Glu or Asp, P1 preferably Glu &gt; Asp, P1' hydrophobic and P2' Ala.</text>
        <dbReference type="EC" id="3.4.24.78"/>
    </reaction>
</comment>
<keyword evidence="6" id="KW-1185">Reference proteome</keyword>
<sequence length="294" mass="31562">MAYRTDLAVELLENLRGRDELSGVSEREYEREGLHIHEAEVTTERAARLLGKPCGRYLTLSLEALSRREEEAFPRSVRVLAALIETLLPPLDSAAPVLIAGLGSRSITPDAVGPRSADHVIATRHLISRSPEFFASWRPVSVLAPGVLGQTGVETGEIVRGVLDHVRPRAVIAIDALAAGRLSRLVRTVQLADTGIVPGSGVNNARAALDRQTLGVPVVSIGVPTVADGGSLAHEIAQQLDGAQCEALDDLSQPFIITTRDIDREVADTARLIGYAVNMALQHISVEEIDLYLS</sequence>
<dbReference type="EMBL" id="JACOPK010000003">
    <property type="protein sequence ID" value="MBC5695151.1"/>
    <property type="molecule type" value="Genomic_DNA"/>
</dbReference>
<accession>A0ABR7GLG3</accession>
<evidence type="ECO:0000313" key="6">
    <source>
        <dbReference type="Proteomes" id="UP000641741"/>
    </source>
</evidence>
<dbReference type="SUPFAM" id="SSF53163">
    <property type="entry name" value="HybD-like"/>
    <property type="match status" value="1"/>
</dbReference>
<dbReference type="EC" id="3.4.24.78" evidence="4"/>
<keyword evidence="2 4" id="KW-0378">Hydrolase</keyword>
<dbReference type="Gene3D" id="3.40.50.1450">
    <property type="entry name" value="HybD-like"/>
    <property type="match status" value="1"/>
</dbReference>
<keyword evidence="3 4" id="KW-0865">Zymogen</keyword>
<dbReference type="NCBIfam" id="TIGR01441">
    <property type="entry name" value="GPR"/>
    <property type="match status" value="1"/>
</dbReference>
<dbReference type="Proteomes" id="UP000641741">
    <property type="component" value="Unassembled WGS sequence"/>
</dbReference>
<reference evidence="5 6" key="1">
    <citation type="submission" date="2020-08" db="EMBL/GenBank/DDBJ databases">
        <title>Genome public.</title>
        <authorList>
            <person name="Liu C."/>
            <person name="Sun Q."/>
        </authorList>
    </citation>
    <scope>NUCLEOTIDE SEQUENCE [LARGE SCALE GENOMIC DNA]</scope>
    <source>
        <strain evidence="5 6">M2</strain>
    </source>
</reference>